<dbReference type="EMBL" id="PYXZ01000013">
    <property type="protein sequence ID" value="PUA79045.1"/>
    <property type="molecule type" value="Genomic_DNA"/>
</dbReference>
<dbReference type="OrthoDB" id="3698271at2"/>
<feature type="region of interest" description="Disordered" evidence="1">
    <location>
        <begin position="205"/>
        <end position="226"/>
    </location>
</feature>
<dbReference type="Proteomes" id="UP000244867">
    <property type="component" value="Unassembled WGS sequence"/>
</dbReference>
<proteinExistence type="predicted"/>
<feature type="chain" id="PRO_5015342054" evidence="2">
    <location>
        <begin position="25"/>
        <end position="226"/>
    </location>
</feature>
<name>A0A2R7YRK8_9ACTN</name>
<gene>
    <name evidence="3" type="ORF">C7S10_21470</name>
</gene>
<evidence type="ECO:0000313" key="4">
    <source>
        <dbReference type="Proteomes" id="UP000244867"/>
    </source>
</evidence>
<evidence type="ECO:0000256" key="1">
    <source>
        <dbReference type="SAM" id="MobiDB-lite"/>
    </source>
</evidence>
<dbReference type="AlphaFoldDB" id="A0A2R7YRK8"/>
<feature type="signal peptide" evidence="2">
    <location>
        <begin position="1"/>
        <end position="24"/>
    </location>
</feature>
<evidence type="ECO:0000256" key="2">
    <source>
        <dbReference type="SAM" id="SignalP"/>
    </source>
</evidence>
<sequence length="226" mass="23769">MRRTLAVAVLTVWVLLGLPATAHAGGPTSVLITQPAAGRATALYYTAGEYAELERLITSEPHLGDAEAPGAGDATTYQLTWLLHDVQVWRTDALTVADDGSVFVRTVFLDGTGGPEVGDTGPRRVVRGPELAVLLDKVVGRSAAAATAVQPVQPMGHEPTVAPAAAEPTTRWFTLAGWRWLVPGLVAGLLLGFLAVRRGAPPEPRRVLVDVSPSDEPARRGSAVHP</sequence>
<keyword evidence="4" id="KW-1185">Reference proteome</keyword>
<reference evidence="3 4" key="1">
    <citation type="submission" date="2018-03" db="EMBL/GenBank/DDBJ databases">
        <authorList>
            <person name="Keele B.F."/>
        </authorList>
    </citation>
    <scope>NUCLEOTIDE SEQUENCE [LARGE SCALE GENOMIC DNA]</scope>
    <source>
        <strain evidence="3 4">IB-3</strain>
    </source>
</reference>
<evidence type="ECO:0000313" key="3">
    <source>
        <dbReference type="EMBL" id="PUA79045.1"/>
    </source>
</evidence>
<comment type="caution">
    <text evidence="3">The sequence shown here is derived from an EMBL/GenBank/DDBJ whole genome shotgun (WGS) entry which is preliminary data.</text>
</comment>
<organism evidence="3 4">
    <name type="scientific">Nocardioides currus</name>
    <dbReference type="NCBI Taxonomy" id="2133958"/>
    <lineage>
        <taxon>Bacteria</taxon>
        <taxon>Bacillati</taxon>
        <taxon>Actinomycetota</taxon>
        <taxon>Actinomycetes</taxon>
        <taxon>Propionibacteriales</taxon>
        <taxon>Nocardioidaceae</taxon>
        <taxon>Nocardioides</taxon>
    </lineage>
</organism>
<accession>A0A2R7YRK8</accession>
<dbReference type="RefSeq" id="WP_108346890.1">
    <property type="nucleotide sequence ID" value="NZ_PYXZ01000013.1"/>
</dbReference>
<protein>
    <submittedName>
        <fullName evidence="3">Uncharacterized protein</fullName>
    </submittedName>
</protein>
<keyword evidence="2" id="KW-0732">Signal</keyword>